<evidence type="ECO:0000313" key="2">
    <source>
        <dbReference type="EMBL" id="SMC09499.1"/>
    </source>
</evidence>
<evidence type="ECO:0000313" key="3">
    <source>
        <dbReference type="Proteomes" id="UP000192602"/>
    </source>
</evidence>
<dbReference type="Pfam" id="PF00753">
    <property type="entry name" value="Lactamase_B"/>
    <property type="match status" value="1"/>
</dbReference>
<dbReference type="SUPFAM" id="SSF56281">
    <property type="entry name" value="Metallo-hydrolase/oxidoreductase"/>
    <property type="match status" value="1"/>
</dbReference>
<dbReference type="RefSeq" id="WP_084275724.1">
    <property type="nucleotide sequence ID" value="NZ_AP026671.1"/>
</dbReference>
<dbReference type="EMBL" id="FWWZ01000001">
    <property type="protein sequence ID" value="SMC09499.1"/>
    <property type="molecule type" value="Genomic_DNA"/>
</dbReference>
<sequence length="349" mass="40426">MNYEIEFLPVGNGEKSGDAICIRWQEKNKYKVMVVDGGTKESGEQIVEHVKRYYNTEVVDYVVNTHPDQDHASGLSVVLEKLKVRELWIHRPWNYTQEIIDYFKDKRITKESLKRRLQDSFSYVYPLEELAIEKNIIIKEPYQGDKIGIFEVLSPSKEWYLYELIPDFNKTPDKKESILQEGFEKFAEKVLNWIEETFDKETLKIDGTTSADNESSVILYANINNRGILLTGDAGIKALNKAYKYKPTISNNLKFIQIPHHGSRNNVNPDILDKLLGKKGQKIQNKIAFVSVSKNSKTHPRQSVVNAFIRRGCKVIATKGSTKQHYKSMPERKGWTRAKPLQFKECFEE</sequence>
<accession>A0A1W1WTH7</accession>
<keyword evidence="3" id="KW-1185">Reference proteome</keyword>
<dbReference type="Proteomes" id="UP000192602">
    <property type="component" value="Unassembled WGS sequence"/>
</dbReference>
<dbReference type="InterPro" id="IPR036866">
    <property type="entry name" value="RibonucZ/Hydroxyglut_hydro"/>
</dbReference>
<protein>
    <submittedName>
        <fullName evidence="2">Metal-dependent hydrolase, beta-lactamase superfamily II</fullName>
    </submittedName>
</protein>
<gene>
    <name evidence="2" type="ORF">SAMN05660197_1310</name>
</gene>
<reference evidence="3" key="1">
    <citation type="submission" date="2017-04" db="EMBL/GenBank/DDBJ databases">
        <authorList>
            <person name="Varghese N."/>
            <person name="Submissions S."/>
        </authorList>
    </citation>
    <scope>NUCLEOTIDE SEQUENCE [LARGE SCALE GENOMIC DNA]</scope>
    <source>
        <strain evidence="3">DSM 16512</strain>
    </source>
</reference>
<proteinExistence type="predicted"/>
<dbReference type="GO" id="GO:0016787">
    <property type="term" value="F:hydrolase activity"/>
    <property type="evidence" value="ECO:0007669"/>
    <property type="project" value="UniProtKB-KW"/>
</dbReference>
<feature type="domain" description="Metallo-beta-lactamase" evidence="1">
    <location>
        <begin position="31"/>
        <end position="106"/>
    </location>
</feature>
<organism evidence="2 3">
    <name type="scientific">Nitratiruptor tergarcus DSM 16512</name>
    <dbReference type="NCBI Taxonomy" id="1069081"/>
    <lineage>
        <taxon>Bacteria</taxon>
        <taxon>Pseudomonadati</taxon>
        <taxon>Campylobacterota</taxon>
        <taxon>Epsilonproteobacteria</taxon>
        <taxon>Nautiliales</taxon>
        <taxon>Nitratiruptoraceae</taxon>
        <taxon>Nitratiruptor</taxon>
    </lineage>
</organism>
<name>A0A1W1WTH7_9BACT</name>
<dbReference type="PANTHER" id="PTHR30619">
    <property type="entry name" value="DNA INTERNALIZATION/COMPETENCE PROTEIN COMEC/REC2"/>
    <property type="match status" value="1"/>
</dbReference>
<dbReference type="STRING" id="1069081.SAMN05660197_1310"/>
<dbReference type="Gene3D" id="3.60.15.10">
    <property type="entry name" value="Ribonuclease Z/Hydroxyacylglutathione hydrolase-like"/>
    <property type="match status" value="1"/>
</dbReference>
<dbReference type="InterPro" id="IPR001279">
    <property type="entry name" value="Metallo-B-lactamas"/>
</dbReference>
<dbReference type="AlphaFoldDB" id="A0A1W1WTH7"/>
<dbReference type="InterPro" id="IPR052159">
    <property type="entry name" value="Competence_DNA_uptake"/>
</dbReference>
<evidence type="ECO:0000259" key="1">
    <source>
        <dbReference type="Pfam" id="PF00753"/>
    </source>
</evidence>
<keyword evidence="2" id="KW-0378">Hydrolase</keyword>
<dbReference type="PANTHER" id="PTHR30619:SF1">
    <property type="entry name" value="RECOMBINATION PROTEIN 2"/>
    <property type="match status" value="1"/>
</dbReference>